<name>A0A182NX11_9DIPT</name>
<reference evidence="1" key="2">
    <citation type="submission" date="2020-05" db="UniProtKB">
        <authorList>
            <consortium name="EnsemblMetazoa"/>
        </authorList>
    </citation>
    <scope>IDENTIFICATION</scope>
    <source>
        <strain evidence="1">WRAIR2</strain>
    </source>
</reference>
<evidence type="ECO:0000313" key="1">
    <source>
        <dbReference type="EnsemblMetazoa" id="ADIR014408-PA"/>
    </source>
</evidence>
<dbReference type="Proteomes" id="UP000075884">
    <property type="component" value="Unassembled WGS sequence"/>
</dbReference>
<reference evidence="2" key="1">
    <citation type="submission" date="2013-03" db="EMBL/GenBank/DDBJ databases">
        <title>The Genome Sequence of Anopheles dirus WRAIR2.</title>
        <authorList>
            <consortium name="The Broad Institute Genomics Platform"/>
            <person name="Neafsey D.E."/>
            <person name="Walton C."/>
            <person name="Walker B."/>
            <person name="Young S.K."/>
            <person name="Zeng Q."/>
            <person name="Gargeya S."/>
            <person name="Fitzgerald M."/>
            <person name="Haas B."/>
            <person name="Abouelleil A."/>
            <person name="Allen A.W."/>
            <person name="Alvarado L."/>
            <person name="Arachchi H.M."/>
            <person name="Berlin A.M."/>
            <person name="Chapman S.B."/>
            <person name="Gainer-Dewar J."/>
            <person name="Goldberg J."/>
            <person name="Griggs A."/>
            <person name="Gujja S."/>
            <person name="Hansen M."/>
            <person name="Howarth C."/>
            <person name="Imamovic A."/>
            <person name="Ireland A."/>
            <person name="Larimer J."/>
            <person name="McCowan C."/>
            <person name="Murphy C."/>
            <person name="Pearson M."/>
            <person name="Poon T.W."/>
            <person name="Priest M."/>
            <person name="Roberts A."/>
            <person name="Saif S."/>
            <person name="Shea T."/>
            <person name="Sisk P."/>
            <person name="Sykes S."/>
            <person name="Wortman J."/>
            <person name="Nusbaum C."/>
            <person name="Birren B."/>
        </authorList>
    </citation>
    <scope>NUCLEOTIDE SEQUENCE [LARGE SCALE GENOMIC DNA]</scope>
    <source>
        <strain evidence="2">WRAIR2</strain>
    </source>
</reference>
<dbReference type="AlphaFoldDB" id="A0A182NX11"/>
<accession>A0A182NX11</accession>
<evidence type="ECO:0000313" key="2">
    <source>
        <dbReference type="Proteomes" id="UP000075884"/>
    </source>
</evidence>
<proteinExistence type="predicted"/>
<protein>
    <submittedName>
        <fullName evidence="1">Uncharacterized protein</fullName>
    </submittedName>
</protein>
<organism evidence="1 2">
    <name type="scientific">Anopheles dirus</name>
    <dbReference type="NCBI Taxonomy" id="7168"/>
    <lineage>
        <taxon>Eukaryota</taxon>
        <taxon>Metazoa</taxon>
        <taxon>Ecdysozoa</taxon>
        <taxon>Arthropoda</taxon>
        <taxon>Hexapoda</taxon>
        <taxon>Insecta</taxon>
        <taxon>Pterygota</taxon>
        <taxon>Neoptera</taxon>
        <taxon>Endopterygota</taxon>
        <taxon>Diptera</taxon>
        <taxon>Nematocera</taxon>
        <taxon>Culicoidea</taxon>
        <taxon>Culicidae</taxon>
        <taxon>Anophelinae</taxon>
        <taxon>Anopheles</taxon>
    </lineage>
</organism>
<keyword evidence="2" id="KW-1185">Reference proteome</keyword>
<dbReference type="VEuPathDB" id="VectorBase:ADIR014408"/>
<sequence>MYTQPKRFKLDRIDFVIRRTSIATQQDADDNSIDMHSNKNLSLVLQSTLQMCSNELHIGGT</sequence>
<dbReference type="EnsemblMetazoa" id="ADIR014408-RA">
    <property type="protein sequence ID" value="ADIR014408-PA"/>
    <property type="gene ID" value="ADIR014408"/>
</dbReference>